<keyword evidence="6 12" id="KW-0472">Membrane</keyword>
<feature type="transmembrane region" description="Helical" evidence="12">
    <location>
        <begin position="233"/>
        <end position="251"/>
    </location>
</feature>
<evidence type="ECO:0000256" key="8">
    <source>
        <dbReference type="ARBA" id="ARBA00023180"/>
    </source>
</evidence>
<keyword evidence="13" id="KW-0732">Signal</keyword>
<reference evidence="15" key="1">
    <citation type="submission" date="2018-05" db="EMBL/GenBank/DDBJ databases">
        <title>Draft genome of Mucuna pruriens seed.</title>
        <authorList>
            <person name="Nnadi N.E."/>
            <person name="Vos R."/>
            <person name="Hasami M.H."/>
            <person name="Devisetty U.K."/>
            <person name="Aguiy J.C."/>
        </authorList>
    </citation>
    <scope>NUCLEOTIDE SEQUENCE [LARGE SCALE GENOMIC DNA]</scope>
    <source>
        <strain evidence="15">JCA_2017</strain>
    </source>
</reference>
<evidence type="ECO:0000259" key="14">
    <source>
        <dbReference type="SMART" id="SM00079"/>
    </source>
</evidence>
<evidence type="ECO:0000256" key="6">
    <source>
        <dbReference type="ARBA" id="ARBA00023136"/>
    </source>
</evidence>
<proteinExistence type="predicted"/>
<dbReference type="PANTHER" id="PTHR18966">
    <property type="entry name" value="IONOTROPIC GLUTAMATE RECEPTOR"/>
    <property type="match status" value="1"/>
</dbReference>
<accession>A0A371FHL6</accession>
<evidence type="ECO:0000256" key="5">
    <source>
        <dbReference type="ARBA" id="ARBA00023065"/>
    </source>
</evidence>
<evidence type="ECO:0000256" key="7">
    <source>
        <dbReference type="ARBA" id="ARBA00023170"/>
    </source>
</evidence>
<feature type="domain" description="Ionotropic glutamate receptor C-terminal" evidence="14">
    <location>
        <begin position="497"/>
        <end position="867"/>
    </location>
</feature>
<organism evidence="15 16">
    <name type="scientific">Mucuna pruriens</name>
    <name type="common">Velvet bean</name>
    <name type="synonym">Dolichos pruriens</name>
    <dbReference type="NCBI Taxonomy" id="157652"/>
    <lineage>
        <taxon>Eukaryota</taxon>
        <taxon>Viridiplantae</taxon>
        <taxon>Streptophyta</taxon>
        <taxon>Embryophyta</taxon>
        <taxon>Tracheophyta</taxon>
        <taxon>Spermatophyta</taxon>
        <taxon>Magnoliopsida</taxon>
        <taxon>eudicotyledons</taxon>
        <taxon>Gunneridae</taxon>
        <taxon>Pentapetalae</taxon>
        <taxon>rosids</taxon>
        <taxon>fabids</taxon>
        <taxon>Fabales</taxon>
        <taxon>Fabaceae</taxon>
        <taxon>Papilionoideae</taxon>
        <taxon>50 kb inversion clade</taxon>
        <taxon>NPAAA clade</taxon>
        <taxon>indigoferoid/millettioid clade</taxon>
        <taxon>Phaseoleae</taxon>
        <taxon>Mucuna</taxon>
    </lineage>
</organism>
<keyword evidence="5" id="KW-0406">Ion transport</keyword>
<dbReference type="SUPFAM" id="SSF53850">
    <property type="entry name" value="Periplasmic binding protein-like II"/>
    <property type="match status" value="2"/>
</dbReference>
<dbReference type="InterPro" id="IPR001320">
    <property type="entry name" value="Iontro_rcpt_C"/>
</dbReference>
<dbReference type="Gene3D" id="1.10.287.70">
    <property type="match status" value="2"/>
</dbReference>
<feature type="non-terminal residue" evidence="15">
    <location>
        <position position="1"/>
    </location>
</feature>
<keyword evidence="8" id="KW-0325">Glycoprotein</keyword>
<evidence type="ECO:0000313" key="15">
    <source>
        <dbReference type="EMBL" id="RDX77751.1"/>
    </source>
</evidence>
<evidence type="ECO:0000313" key="16">
    <source>
        <dbReference type="Proteomes" id="UP000257109"/>
    </source>
</evidence>
<dbReference type="GO" id="GO:0015276">
    <property type="term" value="F:ligand-gated monoatomic ion channel activity"/>
    <property type="evidence" value="ECO:0007669"/>
    <property type="project" value="InterPro"/>
</dbReference>
<evidence type="ECO:0000256" key="10">
    <source>
        <dbReference type="ARBA" id="ARBA00023303"/>
    </source>
</evidence>
<keyword evidence="2" id="KW-0813">Transport</keyword>
<dbReference type="Pfam" id="PF10613">
    <property type="entry name" value="Lig_chan-Glu_bd"/>
    <property type="match status" value="2"/>
</dbReference>
<keyword evidence="3 12" id="KW-0812">Transmembrane</keyword>
<evidence type="ECO:0000256" key="1">
    <source>
        <dbReference type="ARBA" id="ARBA00004141"/>
    </source>
</evidence>
<evidence type="ECO:0000256" key="2">
    <source>
        <dbReference type="ARBA" id="ARBA00022448"/>
    </source>
</evidence>
<dbReference type="InterPro" id="IPR015683">
    <property type="entry name" value="Ionotropic_Glu_rcpt"/>
</dbReference>
<gene>
    <name evidence="15" type="primary">GLR2.5</name>
    <name evidence="15" type="ORF">CR513_42075</name>
</gene>
<dbReference type="Gene3D" id="3.40.190.10">
    <property type="entry name" value="Periplasmic binding protein-like II"/>
    <property type="match status" value="2"/>
</dbReference>
<protein>
    <submittedName>
        <fullName evidence="15">Glutamate receptor 2.5</fullName>
    </submittedName>
</protein>
<feature type="signal peptide" evidence="13">
    <location>
        <begin position="1"/>
        <end position="27"/>
    </location>
</feature>
<feature type="transmembrane region" description="Helical" evidence="12">
    <location>
        <begin position="166"/>
        <end position="186"/>
    </location>
</feature>
<evidence type="ECO:0000256" key="4">
    <source>
        <dbReference type="ARBA" id="ARBA00022989"/>
    </source>
</evidence>
<dbReference type="Pfam" id="PF00060">
    <property type="entry name" value="Lig_chan"/>
    <property type="match status" value="2"/>
</dbReference>
<evidence type="ECO:0000256" key="9">
    <source>
        <dbReference type="ARBA" id="ARBA00023286"/>
    </source>
</evidence>
<comment type="subcellular location">
    <subcellularLocation>
        <location evidence="1">Membrane</location>
        <topology evidence="1">Multi-pass membrane protein</topology>
    </subcellularLocation>
</comment>
<dbReference type="GO" id="GO:0016020">
    <property type="term" value="C:membrane"/>
    <property type="evidence" value="ECO:0007669"/>
    <property type="project" value="UniProtKB-SubCell"/>
</dbReference>
<feature type="transmembrane region" description="Helical" evidence="12">
    <location>
        <begin position="887"/>
        <end position="909"/>
    </location>
</feature>
<dbReference type="Proteomes" id="UP000257109">
    <property type="component" value="Unassembled WGS sequence"/>
</dbReference>
<feature type="domain" description="Ionotropic glutamate receptor C-terminal" evidence="14">
    <location>
        <begin position="38"/>
        <end position="394"/>
    </location>
</feature>
<keyword evidence="7 15" id="KW-0675">Receptor</keyword>
<evidence type="ECO:0000256" key="12">
    <source>
        <dbReference type="SAM" id="Phobius"/>
    </source>
</evidence>
<sequence>MAKCNSSLLSWFLIILLVLLQTQTGNGSNTASKSEKIKLRVGVPQKNGFPQFVNVVPDSHDPKKYIVTGYCMDVFHAVVNHLPFDVSLDVQPYLIESKENSGTYDTLLQQIPTKFDVVVGDITILANRSNFVDFTLPYTGSGFKMLVKVQHGRQQTMWIFVKPFSWDLWLSIVMISTFIGVTILIMERNVNALPNQDGSPNPRKLSIATILWFPISQAILPERQVVAMNCSRFVLMIWLLLAFVLMQSYTANLTSILTLDQLRPSFLNVNDLKKGGYYVGYQTGSFVYDVLVHQFKFDPLKLKSYNTSSEYRDALNNGNGGGGVAAIFDEVPYLKVYLQEYGSNYILAGPRYRNDGFGFAFPLNSNLTTYFSRAILNVTESELMNDIEEIYFGKNDIGGEDPSTEMSSAPLSLTFHSFEGLFLITGIATLLALLVSETVIWQRPILMAKAFSQRYLFPTSPSTETPRVHPTQDSTHGIETTQTGNGSYATSKSEVINLRVGVPQKDGFRQFVNVVWDSHHENKHNVSGFCMEVFNAVVNHLPFNVSLDVQPYPIESNDNISRTYDQLLQQIPARKYDVVVGDVTILANRSNFVDFTLPYTASGVQMLVPVQHGRQQTVWIFVKPFSWDLWLSIVMISTFIGVAILIMERNVNALPNQDGSPNPRKLSVATILCFPISQAILPERQVVAMNCSRFVLMVWLLLAFVLMQSYTANLTSILTLDQLRPSFLNVNDLKKGGYYVGYQTGSFVFDVLVKEFKFDPHKLRSYNKSRDYHHALSIGSQGGGVAAIFDELPYLKVYLQEYKSNYILAGHRYRNAGFGFSIMSGDCMCFSKAFPLNSNLTAHFSRAILKVTESELMNEIEEKYFGKHDIGGEEASAQMSSSPAPSLTFHSFAGLFLITGIATLLALFVSETVIWQLPISMAKAYSKRYFFPTAGPRTQPLNIR</sequence>
<dbReference type="AlphaFoldDB" id="A0A371FHL6"/>
<dbReference type="CDD" id="cd13686">
    <property type="entry name" value="GluR_Plant"/>
    <property type="match status" value="2"/>
</dbReference>
<dbReference type="SMART" id="SM00079">
    <property type="entry name" value="PBPe"/>
    <property type="match status" value="2"/>
</dbReference>
<dbReference type="InterPro" id="IPR019594">
    <property type="entry name" value="Glu/Gly-bd"/>
</dbReference>
<dbReference type="FunFam" id="3.40.190.10:FF:000150">
    <property type="entry name" value="Glutamate receptor 2.7"/>
    <property type="match status" value="2"/>
</dbReference>
<evidence type="ECO:0000256" key="3">
    <source>
        <dbReference type="ARBA" id="ARBA00022692"/>
    </source>
</evidence>
<keyword evidence="10" id="KW-0407">Ion channel</keyword>
<feature type="region of interest" description="Disordered" evidence="11">
    <location>
        <begin position="461"/>
        <end position="488"/>
    </location>
</feature>
<comment type="caution">
    <text evidence="15">The sequence shown here is derived from an EMBL/GenBank/DDBJ whole genome shotgun (WGS) entry which is preliminary data.</text>
</comment>
<feature type="transmembrane region" description="Helical" evidence="12">
    <location>
        <begin position="629"/>
        <end position="646"/>
    </location>
</feature>
<name>A0A371FHL6_MUCPR</name>
<evidence type="ECO:0000256" key="13">
    <source>
        <dbReference type="SAM" id="SignalP"/>
    </source>
</evidence>
<evidence type="ECO:0000256" key="11">
    <source>
        <dbReference type="SAM" id="MobiDB-lite"/>
    </source>
</evidence>
<feature type="chain" id="PRO_5016672639" evidence="13">
    <location>
        <begin position="28"/>
        <end position="944"/>
    </location>
</feature>
<dbReference type="OrthoDB" id="5984008at2759"/>
<keyword evidence="16" id="KW-1185">Reference proteome</keyword>
<keyword evidence="4 12" id="KW-1133">Transmembrane helix</keyword>
<dbReference type="EMBL" id="QJKJ01009087">
    <property type="protein sequence ID" value="RDX77751.1"/>
    <property type="molecule type" value="Genomic_DNA"/>
</dbReference>
<feature type="transmembrane region" description="Helical" evidence="12">
    <location>
        <begin position="694"/>
        <end position="712"/>
    </location>
</feature>
<keyword evidence="9" id="KW-1071">Ligand-gated ion channel</keyword>